<dbReference type="InterPro" id="IPR014001">
    <property type="entry name" value="Helicase_ATP-bd"/>
</dbReference>
<dbReference type="Pfam" id="PF18766">
    <property type="entry name" value="SWI2_SNF2"/>
    <property type="match status" value="1"/>
</dbReference>
<proteinExistence type="predicted"/>
<dbReference type="AlphaFoldDB" id="A0A9X1R1W9"/>
<accession>A0A9X1R1W9</accession>
<dbReference type="SMART" id="SM00487">
    <property type="entry name" value="DEXDc"/>
    <property type="match status" value="1"/>
</dbReference>
<dbReference type="Proteomes" id="UP001139462">
    <property type="component" value="Unassembled WGS sequence"/>
</dbReference>
<dbReference type="InterPro" id="IPR007409">
    <property type="entry name" value="Restrct_endonuc_type1_HsdR_N"/>
</dbReference>
<dbReference type="PANTHER" id="PTHR42927">
    <property type="entry name" value="HELICASE SUPERFAMILY 1 AND 2 DOMAIN-CONTAINING PROTEIN"/>
    <property type="match status" value="1"/>
</dbReference>
<name>A0A9X1R1W9_9FLAO</name>
<dbReference type="Gene3D" id="3.90.1570.50">
    <property type="match status" value="1"/>
</dbReference>
<feature type="domain" description="Helicase ATP-binding" evidence="1">
    <location>
        <begin position="285"/>
        <end position="484"/>
    </location>
</feature>
<dbReference type="InterPro" id="IPR040980">
    <property type="entry name" value="SWI2_SNF2"/>
</dbReference>
<dbReference type="InterPro" id="IPR055180">
    <property type="entry name" value="HsdR_RecA-like_helicase_dom_2"/>
</dbReference>
<reference evidence="2" key="1">
    <citation type="submission" date="2021-09" db="EMBL/GenBank/DDBJ databases">
        <title>Genome of Aequorivita sp. strain F64183.</title>
        <authorList>
            <person name="Wang Y."/>
        </authorList>
    </citation>
    <scope>NUCLEOTIDE SEQUENCE</scope>
    <source>
        <strain evidence="2">F64183</strain>
    </source>
</reference>
<dbReference type="RefSeq" id="WP_237608723.1">
    <property type="nucleotide sequence ID" value="NZ_JAIRBB010000010.1"/>
</dbReference>
<dbReference type="Gene3D" id="3.40.50.300">
    <property type="entry name" value="P-loop containing nucleotide triphosphate hydrolases"/>
    <property type="match status" value="3"/>
</dbReference>
<evidence type="ECO:0000259" key="1">
    <source>
        <dbReference type="PROSITE" id="PS51192"/>
    </source>
</evidence>
<keyword evidence="2" id="KW-0067">ATP-binding</keyword>
<evidence type="ECO:0000313" key="3">
    <source>
        <dbReference type="Proteomes" id="UP001139462"/>
    </source>
</evidence>
<gene>
    <name evidence="2" type="ORF">K8344_10910</name>
</gene>
<dbReference type="PANTHER" id="PTHR42927:SF1">
    <property type="entry name" value="HELICASE SUPERFAMILY 1 AND 2 DOMAIN-CONTAINING PROTEIN"/>
    <property type="match status" value="1"/>
</dbReference>
<sequence length="986" mass="114007">MQTSDTSEKGLETVIEKHLIENNGYRQSYSADYDRDLCINKKLLFEFIKETQPLAYDTILKRGEEKFVKRLTDQIRQKGIIEILRNGIKDLDLRVQLYYKKPTSHLNQTAQKQYKANIFSVTRQLYYSLANSNSLDMVISINGLPVSTLELKNQWTGQNVKNAIRQYQNDRDPKEALFTFGRCMVHFAVDADLVYMTTHLSGTKTFFLPFNKGNDDGAGNPLNPNGLKTDYLWKDILTKESFSNIIENYAQIVEEKDEDTGKIKRKLIFPRYHQLRAVKTILDHAKENGVGQKYLIQHSAGSGKSNSITWLAHQLVSLHNTEYTEAVFDSVIVVTDRRVLDKQIRDNIKQFAQVNSVVEAIDKGSRQLKQALEDGKKIIVTTVQKFPFIIDEIGTLQAKKFAILIDEAHSSQSGETASKMNWVLSEKETPYGEEQEPPTSEDVINELIESRKMLKNGSYFAFTATPKNKTLETFGTQTAEGKFKAFDTYTMKQAIEEEFILDVLKNYTTYQSYYKLDKAVEDNPEFETRQANKKLRAYVESHPFSIMEKSKVMLDHFHTDIRKQINGQAKAMVVCKSINNAIKYFLAFKEYLKEINSPYKAIVAFSGTKELDGEDVDEAKLNGFPSNDIPNEFKKKEYRFLIVANKFQTGFDQPLLHTMYVDKKLADVQAVQTLSRLNRAYKPYKEDTFVMDFFNSTEDIKKAFEPFYTTTILSEETDANKLNDLQDALDNAQVYSQDDVVNFTDLYFKEAGRQELDPIIDKCVAEFKNELGEDAQIDFYVKAKSFFRTYAFLSKLLSFNNAYWERLYWFLKFLIPKIKPEEIEDLAKGILEAIDLDSYRLTRTTQEDIKLKGEEELDPTPPVMKGKKGELGFNELDAIINDFNTKFGIDNWTDDDKVKNFLFEQLPADFARDEDTVNAVKNSDKQNAKITSDKKVEDLMQDVIFQYTDLYKKFTDDPDFKRQYLDFVFDKIWNQQNNQNSSNVNK</sequence>
<dbReference type="GO" id="GO:0003677">
    <property type="term" value="F:DNA binding"/>
    <property type="evidence" value="ECO:0007669"/>
    <property type="project" value="UniProtKB-KW"/>
</dbReference>
<dbReference type="GO" id="GO:0005524">
    <property type="term" value="F:ATP binding"/>
    <property type="evidence" value="ECO:0007669"/>
    <property type="project" value="UniProtKB-KW"/>
</dbReference>
<keyword evidence="3" id="KW-1185">Reference proteome</keyword>
<keyword evidence="2" id="KW-0347">Helicase</keyword>
<keyword evidence="2" id="KW-0378">Hydrolase</keyword>
<dbReference type="EMBL" id="JAIRBB010000010">
    <property type="protein sequence ID" value="MCG2431630.1"/>
    <property type="molecule type" value="Genomic_DNA"/>
</dbReference>
<dbReference type="PROSITE" id="PS51192">
    <property type="entry name" value="HELICASE_ATP_BIND_1"/>
    <property type="match status" value="1"/>
</dbReference>
<dbReference type="SUPFAM" id="SSF52540">
    <property type="entry name" value="P-loop containing nucleoside triphosphate hydrolases"/>
    <property type="match status" value="2"/>
</dbReference>
<dbReference type="GO" id="GO:0009307">
    <property type="term" value="P:DNA restriction-modification system"/>
    <property type="evidence" value="ECO:0007669"/>
    <property type="project" value="UniProtKB-KW"/>
</dbReference>
<protein>
    <submittedName>
        <fullName evidence="2">DEAD/DEAH box helicase family protein</fullName>
    </submittedName>
</protein>
<dbReference type="Pfam" id="PF04313">
    <property type="entry name" value="HSDR_N"/>
    <property type="match status" value="1"/>
</dbReference>
<keyword evidence="2" id="KW-0547">Nucleotide-binding</keyword>
<dbReference type="GO" id="GO:0009035">
    <property type="term" value="F:type I site-specific deoxyribonuclease activity"/>
    <property type="evidence" value="ECO:0007669"/>
    <property type="project" value="UniProtKB-EC"/>
</dbReference>
<comment type="caution">
    <text evidence="2">The sequence shown here is derived from an EMBL/GenBank/DDBJ whole genome shotgun (WGS) entry which is preliminary data.</text>
</comment>
<dbReference type="GO" id="GO:0004386">
    <property type="term" value="F:helicase activity"/>
    <property type="evidence" value="ECO:0007669"/>
    <property type="project" value="UniProtKB-KW"/>
</dbReference>
<organism evidence="2 3">
    <name type="scientific">Aequorivita xiaoshiensis</name>
    <dbReference type="NCBI Taxonomy" id="2874476"/>
    <lineage>
        <taxon>Bacteria</taxon>
        <taxon>Pseudomonadati</taxon>
        <taxon>Bacteroidota</taxon>
        <taxon>Flavobacteriia</taxon>
        <taxon>Flavobacteriales</taxon>
        <taxon>Flavobacteriaceae</taxon>
        <taxon>Aequorivita</taxon>
    </lineage>
</organism>
<dbReference type="InterPro" id="IPR027417">
    <property type="entry name" value="P-loop_NTPase"/>
</dbReference>
<dbReference type="Pfam" id="PF22679">
    <property type="entry name" value="T1R_D3-like"/>
    <property type="match status" value="1"/>
</dbReference>
<evidence type="ECO:0000313" key="2">
    <source>
        <dbReference type="EMBL" id="MCG2431630.1"/>
    </source>
</evidence>